<name>A0A2N9EIM4_FAGSY</name>
<proteinExistence type="predicted"/>
<protein>
    <recommendedName>
        <fullName evidence="1">Reverse transcriptase domain-containing protein</fullName>
    </recommendedName>
</protein>
<accession>A0A2N9EIM4</accession>
<dbReference type="Pfam" id="PF00078">
    <property type="entry name" value="RVT_1"/>
    <property type="match status" value="1"/>
</dbReference>
<sequence length="506" mass="57472">MRLRQILPKLIDPAQAAFVPKRWIAENVVLAQEVIHSFNQSKRKKGNVRFKLDFKKAYYSLEWDFILAVLKVVRFDQKIVNLIYQYISTVQYTLLLNGTKSSTILPSRGLRQGDPLSPYLFILCADVFAKLINREVERGAVKGVKVSPGVAAISQLFYADDVILLCGAKISEVAVLMRYIKKYCLWNKSKDFAFVKKKLEARTNGWKSKSLSRMGRATLIKSVAQASPVYTMSTCKLPKKLCNELDGVVRRFWWSPKKLSNKCYTPMAWKDLCLPFEQGDSLPPKSASFVWRGIEEAKSLLAKGACKLVGSGDSILVWNEPWIPGLLDFKPNMLSSLFDQDTILAIQNIPRWRVNQQDRRIWLKTYTREFSVKSTFREACQVDQGMEVNTIIPLQAEVEAIVWAEHLAISHEFSAVIIETDYRQCVQAMFKVGSSPWQIQSAVMDFLSVMEGSILAAMSEYAIPTMYISPPPLDLTSNAMISSTNSRSSGPKDHRCNLDYDLCRRV</sequence>
<reference evidence="2" key="1">
    <citation type="submission" date="2018-02" db="EMBL/GenBank/DDBJ databases">
        <authorList>
            <person name="Cohen D.B."/>
            <person name="Kent A.D."/>
        </authorList>
    </citation>
    <scope>NUCLEOTIDE SEQUENCE</scope>
</reference>
<organism evidence="2">
    <name type="scientific">Fagus sylvatica</name>
    <name type="common">Beechnut</name>
    <dbReference type="NCBI Taxonomy" id="28930"/>
    <lineage>
        <taxon>Eukaryota</taxon>
        <taxon>Viridiplantae</taxon>
        <taxon>Streptophyta</taxon>
        <taxon>Embryophyta</taxon>
        <taxon>Tracheophyta</taxon>
        <taxon>Spermatophyta</taxon>
        <taxon>Magnoliopsida</taxon>
        <taxon>eudicotyledons</taxon>
        <taxon>Gunneridae</taxon>
        <taxon>Pentapetalae</taxon>
        <taxon>rosids</taxon>
        <taxon>fabids</taxon>
        <taxon>Fagales</taxon>
        <taxon>Fagaceae</taxon>
        <taxon>Fagus</taxon>
    </lineage>
</organism>
<dbReference type="PANTHER" id="PTHR33116:SF86">
    <property type="entry name" value="REVERSE TRANSCRIPTASE DOMAIN-CONTAINING PROTEIN"/>
    <property type="match status" value="1"/>
</dbReference>
<gene>
    <name evidence="2" type="ORF">FSB_LOCUS2515</name>
</gene>
<dbReference type="InterPro" id="IPR043502">
    <property type="entry name" value="DNA/RNA_pol_sf"/>
</dbReference>
<dbReference type="PANTHER" id="PTHR33116">
    <property type="entry name" value="REVERSE TRANSCRIPTASE ZINC-BINDING DOMAIN-CONTAINING PROTEIN-RELATED-RELATED"/>
    <property type="match status" value="1"/>
</dbReference>
<dbReference type="InterPro" id="IPR000477">
    <property type="entry name" value="RT_dom"/>
</dbReference>
<evidence type="ECO:0000259" key="1">
    <source>
        <dbReference type="PROSITE" id="PS50878"/>
    </source>
</evidence>
<dbReference type="PROSITE" id="PS50878">
    <property type="entry name" value="RT_POL"/>
    <property type="match status" value="1"/>
</dbReference>
<dbReference type="EMBL" id="OIVN01000116">
    <property type="protein sequence ID" value="SPC74633.1"/>
    <property type="molecule type" value="Genomic_DNA"/>
</dbReference>
<dbReference type="AlphaFoldDB" id="A0A2N9EIM4"/>
<evidence type="ECO:0000313" key="2">
    <source>
        <dbReference type="EMBL" id="SPC74633.1"/>
    </source>
</evidence>
<dbReference type="CDD" id="cd01650">
    <property type="entry name" value="RT_nLTR_like"/>
    <property type="match status" value="1"/>
</dbReference>
<dbReference type="SUPFAM" id="SSF56672">
    <property type="entry name" value="DNA/RNA polymerases"/>
    <property type="match status" value="1"/>
</dbReference>
<feature type="domain" description="Reverse transcriptase" evidence="1">
    <location>
        <begin position="1"/>
        <end position="218"/>
    </location>
</feature>